<dbReference type="AlphaFoldDB" id="J9H6U1"/>
<accession>J9H6U1</accession>
<protein>
    <submittedName>
        <fullName evidence="1">Uncharacterized protein</fullName>
    </submittedName>
</protein>
<dbReference type="EMBL" id="AMCI01000301">
    <property type="protein sequence ID" value="EJX09865.1"/>
    <property type="molecule type" value="Genomic_DNA"/>
</dbReference>
<evidence type="ECO:0000313" key="1">
    <source>
        <dbReference type="EMBL" id="EJX09865.1"/>
    </source>
</evidence>
<name>J9H6U1_9ZZZZ</name>
<sequence length="267" mass="29836">MNSGIDIYVNDSINYYKEWGMSTQMFKPMVKETGPDTLVYNGKMPTPNFIGNLPGYQLTSLASPSLSADAGSHKATMRAEFKGDRSFAIDVAWHYVILKAQQSIQWDQDFEHLYTGDSIKITATTTSGLPLSNVRTTDYRNTYSEVVQHPDGSFWLICKKPGSFDIIAEQQGNNNWLEAQRVFKKVVITEASGIEHTTIADSRNIHYTQNSLVIKGTKKGETITIYTADGKLMSKNVCTDVCTSIPIHYNGILLVQINTNIYKVLAQ</sequence>
<reference evidence="1" key="1">
    <citation type="journal article" date="2012" name="PLoS ONE">
        <title>Gene sets for utilization of primary and secondary nutrition supplies in the distal gut of endangered iberian lynx.</title>
        <authorList>
            <person name="Alcaide M."/>
            <person name="Messina E."/>
            <person name="Richter M."/>
            <person name="Bargiela R."/>
            <person name="Peplies J."/>
            <person name="Huws S.A."/>
            <person name="Newbold C.J."/>
            <person name="Golyshin P.N."/>
            <person name="Simon M.A."/>
            <person name="Lopez G."/>
            <person name="Yakimov M.M."/>
            <person name="Ferrer M."/>
        </authorList>
    </citation>
    <scope>NUCLEOTIDE SEQUENCE</scope>
</reference>
<proteinExistence type="predicted"/>
<gene>
    <name evidence="1" type="ORF">EVA_02027</name>
</gene>
<comment type="caution">
    <text evidence="1">The sequence shown here is derived from an EMBL/GenBank/DDBJ whole genome shotgun (WGS) entry which is preliminary data.</text>
</comment>
<organism evidence="1">
    <name type="scientific">gut metagenome</name>
    <dbReference type="NCBI Taxonomy" id="749906"/>
    <lineage>
        <taxon>unclassified sequences</taxon>
        <taxon>metagenomes</taxon>
        <taxon>organismal metagenomes</taxon>
    </lineage>
</organism>